<accession>A0A364LG91</accession>
<keyword evidence="3 5" id="KW-0687">Ribonucleoprotein</keyword>
<dbReference type="PROSITE" id="PS00579">
    <property type="entry name" value="RIBOSOMAL_L29"/>
    <property type="match status" value="1"/>
</dbReference>
<proteinExistence type="inferred from homology"/>
<protein>
    <recommendedName>
        <fullName evidence="4 5">Large ribosomal subunit protein uL29</fullName>
    </recommendedName>
</protein>
<dbReference type="Gene3D" id="1.10.287.310">
    <property type="match status" value="1"/>
</dbReference>
<name>A0A364LG91_9GAMM</name>
<dbReference type="AlphaFoldDB" id="A0A364LG91"/>
<dbReference type="EMBL" id="MVJN01000011">
    <property type="protein sequence ID" value="RAP35170.1"/>
    <property type="molecule type" value="Genomic_DNA"/>
</dbReference>
<evidence type="ECO:0000313" key="6">
    <source>
        <dbReference type="EMBL" id="RAP35170.1"/>
    </source>
</evidence>
<evidence type="ECO:0000256" key="5">
    <source>
        <dbReference type="HAMAP-Rule" id="MF_00374"/>
    </source>
</evidence>
<dbReference type="NCBIfam" id="TIGR00012">
    <property type="entry name" value="L29"/>
    <property type="match status" value="1"/>
</dbReference>
<dbReference type="PANTHER" id="PTHR10916:SF0">
    <property type="entry name" value="LARGE RIBOSOMAL SUBUNIT PROTEIN UL29C"/>
    <property type="match status" value="1"/>
</dbReference>
<evidence type="ECO:0000256" key="2">
    <source>
        <dbReference type="ARBA" id="ARBA00022980"/>
    </source>
</evidence>
<evidence type="ECO:0000256" key="3">
    <source>
        <dbReference type="ARBA" id="ARBA00023274"/>
    </source>
</evidence>
<dbReference type="PANTHER" id="PTHR10916">
    <property type="entry name" value="60S RIBOSOMAL PROTEIN L35/50S RIBOSOMAL PROTEIN L29"/>
    <property type="match status" value="1"/>
</dbReference>
<evidence type="ECO:0000256" key="1">
    <source>
        <dbReference type="ARBA" id="ARBA00009254"/>
    </source>
</evidence>
<dbReference type="Pfam" id="PF00831">
    <property type="entry name" value="Ribosomal_L29"/>
    <property type="match status" value="1"/>
</dbReference>
<dbReference type="HAMAP" id="MF_00374">
    <property type="entry name" value="Ribosomal_uL29"/>
    <property type="match status" value="1"/>
</dbReference>
<dbReference type="InterPro" id="IPR018254">
    <property type="entry name" value="Ribosomal_uL29_CS"/>
</dbReference>
<dbReference type="InterPro" id="IPR001854">
    <property type="entry name" value="Ribosomal_uL29"/>
</dbReference>
<dbReference type="FunFam" id="1.10.287.310:FF:000001">
    <property type="entry name" value="50S ribosomal protein L29"/>
    <property type="match status" value="1"/>
</dbReference>
<dbReference type="GO" id="GO:0006412">
    <property type="term" value="P:translation"/>
    <property type="evidence" value="ECO:0007669"/>
    <property type="project" value="UniProtKB-UniRule"/>
</dbReference>
<dbReference type="InterPro" id="IPR036049">
    <property type="entry name" value="Ribosomal_uL29_sf"/>
</dbReference>
<dbReference type="CDD" id="cd00427">
    <property type="entry name" value="Ribosomal_L29_HIP"/>
    <property type="match status" value="1"/>
</dbReference>
<reference evidence="6 7" key="1">
    <citation type="submission" date="2017-02" db="EMBL/GenBank/DDBJ databases">
        <title>Legionella quilivanii strain from human: case report and whole genome sequencing analysis.</title>
        <authorList>
            <person name="Lalancette C."/>
            <person name="Leduc J.-M."/>
            <person name="Levesque S."/>
            <person name="Fournier E."/>
            <person name="Saoud J."/>
            <person name="Faucher S.P."/>
            <person name="Bernard K."/>
            <person name="Martineau C."/>
            <person name="Longtin J."/>
        </authorList>
    </citation>
    <scope>NUCLEOTIDE SEQUENCE [LARGE SCALE GENOMIC DNA]</scope>
    <source>
        <strain evidence="6 7">ID143958</strain>
    </source>
</reference>
<sequence>MKTLNELRNLSIKELSEELLQLRKEQFNLRMKRASGSLEKTHLVSLVRKTIARVKTVMTEKVGKSHVE</sequence>
<comment type="caution">
    <text evidence="6">The sequence shown here is derived from an EMBL/GenBank/DDBJ whole genome shotgun (WGS) entry which is preliminary data.</text>
</comment>
<dbReference type="InterPro" id="IPR050063">
    <property type="entry name" value="Ribosomal_protein_uL29"/>
</dbReference>
<dbReference type="RefSeq" id="WP_112220494.1">
    <property type="nucleotide sequence ID" value="NZ_MVJN01000011.1"/>
</dbReference>
<dbReference type="GO" id="GO:0022625">
    <property type="term" value="C:cytosolic large ribosomal subunit"/>
    <property type="evidence" value="ECO:0007669"/>
    <property type="project" value="TreeGrafter"/>
</dbReference>
<evidence type="ECO:0000256" key="4">
    <source>
        <dbReference type="ARBA" id="ARBA00035204"/>
    </source>
</evidence>
<comment type="similarity">
    <text evidence="1 5">Belongs to the universal ribosomal protein uL29 family.</text>
</comment>
<dbReference type="GO" id="GO:0003735">
    <property type="term" value="F:structural constituent of ribosome"/>
    <property type="evidence" value="ECO:0007669"/>
    <property type="project" value="InterPro"/>
</dbReference>
<dbReference type="SUPFAM" id="SSF46561">
    <property type="entry name" value="Ribosomal protein L29 (L29p)"/>
    <property type="match status" value="1"/>
</dbReference>
<gene>
    <name evidence="5" type="primary">rpmC</name>
    <name evidence="6" type="ORF">B1207_13765</name>
</gene>
<evidence type="ECO:0000313" key="7">
    <source>
        <dbReference type="Proteomes" id="UP000249458"/>
    </source>
</evidence>
<dbReference type="Proteomes" id="UP000249458">
    <property type="component" value="Unassembled WGS sequence"/>
</dbReference>
<keyword evidence="2 5" id="KW-0689">Ribosomal protein</keyword>
<organism evidence="6 7">
    <name type="scientific">Legionella quinlivanii</name>
    <dbReference type="NCBI Taxonomy" id="45073"/>
    <lineage>
        <taxon>Bacteria</taxon>
        <taxon>Pseudomonadati</taxon>
        <taxon>Pseudomonadota</taxon>
        <taxon>Gammaproteobacteria</taxon>
        <taxon>Legionellales</taxon>
        <taxon>Legionellaceae</taxon>
        <taxon>Legionella</taxon>
    </lineage>
</organism>